<reference evidence="1" key="1">
    <citation type="submission" date="2021-06" db="EMBL/GenBank/DDBJ databases">
        <authorList>
            <person name="Kallberg Y."/>
            <person name="Tangrot J."/>
            <person name="Rosling A."/>
        </authorList>
    </citation>
    <scope>NUCLEOTIDE SEQUENCE</scope>
    <source>
        <strain evidence="1">MA461A</strain>
    </source>
</reference>
<protein>
    <submittedName>
        <fullName evidence="1">24949_t:CDS:1</fullName>
    </submittedName>
</protein>
<feature type="non-terminal residue" evidence="1">
    <location>
        <position position="1"/>
    </location>
</feature>
<accession>A0ACA9NAW5</accession>
<keyword evidence="2" id="KW-1185">Reference proteome</keyword>
<proteinExistence type="predicted"/>
<sequence>KQESDEQGGCEVAIARTDHERISSIQAKRTMSEANGSETQMACPLCVAYELEQERR</sequence>
<evidence type="ECO:0000313" key="2">
    <source>
        <dbReference type="Proteomes" id="UP000789920"/>
    </source>
</evidence>
<name>A0ACA9NAW5_9GLOM</name>
<comment type="caution">
    <text evidence="1">The sequence shown here is derived from an EMBL/GenBank/DDBJ whole genome shotgun (WGS) entry which is preliminary data.</text>
</comment>
<evidence type="ECO:0000313" key="1">
    <source>
        <dbReference type="EMBL" id="CAG8643972.1"/>
    </source>
</evidence>
<gene>
    <name evidence="1" type="ORF">RPERSI_LOCUS7594</name>
</gene>
<organism evidence="1 2">
    <name type="scientific">Racocetra persica</name>
    <dbReference type="NCBI Taxonomy" id="160502"/>
    <lineage>
        <taxon>Eukaryota</taxon>
        <taxon>Fungi</taxon>
        <taxon>Fungi incertae sedis</taxon>
        <taxon>Mucoromycota</taxon>
        <taxon>Glomeromycotina</taxon>
        <taxon>Glomeromycetes</taxon>
        <taxon>Diversisporales</taxon>
        <taxon>Gigasporaceae</taxon>
        <taxon>Racocetra</taxon>
    </lineage>
</organism>
<dbReference type="Proteomes" id="UP000789920">
    <property type="component" value="Unassembled WGS sequence"/>
</dbReference>
<dbReference type="EMBL" id="CAJVQC010013010">
    <property type="protein sequence ID" value="CAG8643972.1"/>
    <property type="molecule type" value="Genomic_DNA"/>
</dbReference>